<dbReference type="RefSeq" id="YP_010654378.1">
    <property type="nucleotide sequence ID" value="NC_070810.1"/>
</dbReference>
<name>A0A5P8DB27_9CAUD</name>
<gene>
    <name evidence="1" type="primary">56</name>
    <name evidence="1" type="ORF">DOBBYSSOCK_SEA_56</name>
</gene>
<accession>A0A5P8DB27</accession>
<organism evidence="1 2">
    <name type="scientific">Gordonia phage DobbysSock</name>
    <dbReference type="NCBI Taxonomy" id="2652880"/>
    <lineage>
        <taxon>Viruses</taxon>
        <taxon>Duplodnaviria</taxon>
        <taxon>Heunggongvirae</taxon>
        <taxon>Uroviricota</taxon>
        <taxon>Caudoviricetes</taxon>
        <taxon>Beenievirus</taxon>
        <taxon>Beenievirus dobbyssock</taxon>
    </lineage>
</organism>
<dbReference type="GeneID" id="77930225"/>
<protein>
    <submittedName>
        <fullName evidence="1">Uncharacterized protein</fullName>
    </submittedName>
</protein>
<reference evidence="1 2" key="1">
    <citation type="submission" date="2019-09" db="EMBL/GenBank/DDBJ databases">
        <authorList>
            <person name="Emmett G."/>
            <person name="DeLuca S.W."/>
            <person name="Gurney S.M.R."/>
            <person name="Garlena R.A."/>
            <person name="Russell D.A."/>
            <person name="Pope W.H."/>
            <person name="Jacobs-Sera D."/>
            <person name="Hatfull G.F."/>
        </authorList>
    </citation>
    <scope>NUCLEOTIDE SEQUENCE [LARGE SCALE GENOMIC DNA]</scope>
</reference>
<dbReference type="KEGG" id="vg:77930225"/>
<sequence>MSDDVRADARRLLQGITPGPWVAEYMPQETSYPSDSYHIVTKSHGDLVAVSDDQAESLIEGPRAEFGKDAEFIAAAPALVDRLLAELDRVGEVKEDVARRLMDAADSLSADYPPEIRVGGQGVTEAISRVRAERDAALATLQQVRARIDLAETWSRYLVPDHDGALIDADNVDTLLEDLTRMVAGGA</sequence>
<proteinExistence type="predicted"/>
<keyword evidence="2" id="KW-1185">Reference proteome</keyword>
<dbReference type="Proteomes" id="UP000326635">
    <property type="component" value="Segment"/>
</dbReference>
<dbReference type="EMBL" id="MN428048">
    <property type="protein sequence ID" value="QFP96177.1"/>
    <property type="molecule type" value="Genomic_DNA"/>
</dbReference>
<evidence type="ECO:0000313" key="2">
    <source>
        <dbReference type="Proteomes" id="UP000326635"/>
    </source>
</evidence>
<evidence type="ECO:0000313" key="1">
    <source>
        <dbReference type="EMBL" id="QFP96177.1"/>
    </source>
</evidence>